<keyword evidence="3" id="KW-0677">Repeat</keyword>
<proteinExistence type="predicted"/>
<dbReference type="FunFam" id="3.30.160.60:FF:001309">
    <property type="entry name" value="Uncharacterized protein"/>
    <property type="match status" value="1"/>
</dbReference>
<dbReference type="SUPFAM" id="SSF57667">
    <property type="entry name" value="beta-beta-alpha zinc fingers"/>
    <property type="match status" value="2"/>
</dbReference>
<evidence type="ECO:0000259" key="10">
    <source>
        <dbReference type="PROSITE" id="PS50157"/>
    </source>
</evidence>
<keyword evidence="7" id="KW-0539">Nucleus</keyword>
<dbReference type="SMART" id="SM00355">
    <property type="entry name" value="ZnF_C2H2"/>
    <property type="match status" value="3"/>
</dbReference>
<accession>A0A9J7LLQ7</accession>
<dbReference type="FunFam" id="3.30.160.60:FF:004077">
    <property type="match status" value="1"/>
</dbReference>
<feature type="domain" description="C2H2-type" evidence="10">
    <location>
        <begin position="140"/>
        <end position="167"/>
    </location>
</feature>
<keyword evidence="11" id="KW-1185">Reference proteome</keyword>
<dbReference type="RefSeq" id="XP_035684075.1">
    <property type="nucleotide sequence ID" value="XM_035828182.1"/>
</dbReference>
<reference evidence="11" key="1">
    <citation type="journal article" date="2020" name="Nat. Ecol. Evol.">
        <title>Deeply conserved synteny resolves early events in vertebrate evolution.</title>
        <authorList>
            <person name="Simakov O."/>
            <person name="Marletaz F."/>
            <person name="Yue J.X."/>
            <person name="O'Connell B."/>
            <person name="Jenkins J."/>
            <person name="Brandt A."/>
            <person name="Calef R."/>
            <person name="Tung C.H."/>
            <person name="Huang T.K."/>
            <person name="Schmutz J."/>
            <person name="Satoh N."/>
            <person name="Yu J.K."/>
            <person name="Putnam N.H."/>
            <person name="Green R.E."/>
            <person name="Rokhsar D.S."/>
        </authorList>
    </citation>
    <scope>NUCLEOTIDE SEQUENCE [LARGE SCALE GENOMIC DNA]</scope>
    <source>
        <strain evidence="11">S238N-H82</strain>
    </source>
</reference>
<feature type="domain" description="C2H2-type" evidence="10">
    <location>
        <begin position="112"/>
        <end position="139"/>
    </location>
</feature>
<dbReference type="PANTHER" id="PTHR24392:SF31">
    <property type="entry name" value="C2H2-TYPE DOMAIN-CONTAINING PROTEIN"/>
    <property type="match status" value="1"/>
</dbReference>
<keyword evidence="6" id="KW-0238">DNA-binding</keyword>
<sequence length="182" mass="20964">MNQHHKPEEMGERSGDVAMDDRPAVHPEDETISSEKLDTERQQNEEGNIPCEEKCGVESDHPPAQGRTEQKDRPEVKRTVNKRFACTECGYRAAKKSVLIKHTRKHTGEKPYKCDQCDYSAAQKVHLDRHVTKHKGEKPFMCGECGYRTTDRLSLSEHMSRHTGEKPYKCDQCDYSAIRKVY</sequence>
<dbReference type="PANTHER" id="PTHR24392">
    <property type="entry name" value="ZINC FINGER PROTEIN"/>
    <property type="match status" value="1"/>
</dbReference>
<gene>
    <name evidence="12" type="primary">LOC118421036</name>
</gene>
<name>A0A9J7LLQ7_BRAFL</name>
<evidence type="ECO:0000313" key="12">
    <source>
        <dbReference type="RefSeq" id="XP_035684075.1"/>
    </source>
</evidence>
<reference evidence="12" key="2">
    <citation type="submission" date="2025-08" db="UniProtKB">
        <authorList>
            <consortium name="RefSeq"/>
        </authorList>
    </citation>
    <scope>IDENTIFICATION</scope>
    <source>
        <strain evidence="12">S238N-H82</strain>
        <tissue evidence="12">Testes</tissue>
    </source>
</reference>
<evidence type="ECO:0000256" key="7">
    <source>
        <dbReference type="ARBA" id="ARBA00023242"/>
    </source>
</evidence>
<dbReference type="GO" id="GO:0005634">
    <property type="term" value="C:nucleus"/>
    <property type="evidence" value="ECO:0007669"/>
    <property type="project" value="UniProtKB-SubCell"/>
</dbReference>
<comment type="subcellular location">
    <subcellularLocation>
        <location evidence="1">Nucleus</location>
    </subcellularLocation>
</comment>
<evidence type="ECO:0000256" key="5">
    <source>
        <dbReference type="ARBA" id="ARBA00022833"/>
    </source>
</evidence>
<feature type="domain" description="C2H2-type" evidence="10">
    <location>
        <begin position="84"/>
        <end position="111"/>
    </location>
</feature>
<evidence type="ECO:0000256" key="2">
    <source>
        <dbReference type="ARBA" id="ARBA00022723"/>
    </source>
</evidence>
<feature type="compositionally biased region" description="Basic and acidic residues" evidence="9">
    <location>
        <begin position="1"/>
        <end position="44"/>
    </location>
</feature>
<evidence type="ECO:0000256" key="3">
    <source>
        <dbReference type="ARBA" id="ARBA00022737"/>
    </source>
</evidence>
<feature type="region of interest" description="Disordered" evidence="9">
    <location>
        <begin position="1"/>
        <end position="77"/>
    </location>
</feature>
<dbReference type="InterPro" id="IPR036236">
    <property type="entry name" value="Znf_C2H2_sf"/>
</dbReference>
<dbReference type="Gene3D" id="3.30.160.60">
    <property type="entry name" value="Classic Zinc Finger"/>
    <property type="match status" value="4"/>
</dbReference>
<feature type="compositionally biased region" description="Basic and acidic residues" evidence="9">
    <location>
        <begin position="68"/>
        <end position="77"/>
    </location>
</feature>
<dbReference type="GO" id="GO:0008270">
    <property type="term" value="F:zinc ion binding"/>
    <property type="evidence" value="ECO:0007669"/>
    <property type="project" value="UniProtKB-KW"/>
</dbReference>
<organism evidence="11 12">
    <name type="scientific">Branchiostoma floridae</name>
    <name type="common">Florida lancelet</name>
    <name type="synonym">Amphioxus</name>
    <dbReference type="NCBI Taxonomy" id="7739"/>
    <lineage>
        <taxon>Eukaryota</taxon>
        <taxon>Metazoa</taxon>
        <taxon>Chordata</taxon>
        <taxon>Cephalochordata</taxon>
        <taxon>Leptocardii</taxon>
        <taxon>Amphioxiformes</taxon>
        <taxon>Branchiostomatidae</taxon>
        <taxon>Branchiostoma</taxon>
    </lineage>
</organism>
<keyword evidence="2" id="KW-0479">Metal-binding</keyword>
<dbReference type="GeneID" id="118421036"/>
<evidence type="ECO:0000256" key="1">
    <source>
        <dbReference type="ARBA" id="ARBA00004123"/>
    </source>
</evidence>
<evidence type="ECO:0000256" key="9">
    <source>
        <dbReference type="SAM" id="MobiDB-lite"/>
    </source>
</evidence>
<keyword evidence="5" id="KW-0862">Zinc</keyword>
<dbReference type="FunFam" id="3.30.160.60:FF:001327">
    <property type="entry name" value="Uncharacterized protein"/>
    <property type="match status" value="1"/>
</dbReference>
<dbReference type="FunFam" id="3.30.160.60:FF:003448">
    <property type="match status" value="1"/>
</dbReference>
<protein>
    <submittedName>
        <fullName evidence="12">Zinc finger protein 37-like isoform X2</fullName>
    </submittedName>
</protein>
<dbReference type="Proteomes" id="UP000001554">
    <property type="component" value="Chromosome 8"/>
</dbReference>
<dbReference type="AlphaFoldDB" id="A0A9J7LLQ7"/>
<evidence type="ECO:0000256" key="6">
    <source>
        <dbReference type="ARBA" id="ARBA00023125"/>
    </source>
</evidence>
<dbReference type="Pfam" id="PF00096">
    <property type="entry name" value="zf-C2H2"/>
    <property type="match status" value="2"/>
</dbReference>
<dbReference type="PROSITE" id="PS50157">
    <property type="entry name" value="ZINC_FINGER_C2H2_2"/>
    <property type="match status" value="3"/>
</dbReference>
<evidence type="ECO:0000313" key="11">
    <source>
        <dbReference type="Proteomes" id="UP000001554"/>
    </source>
</evidence>
<feature type="compositionally biased region" description="Basic and acidic residues" evidence="9">
    <location>
        <begin position="51"/>
        <end position="61"/>
    </location>
</feature>
<evidence type="ECO:0000256" key="8">
    <source>
        <dbReference type="PROSITE-ProRule" id="PRU00042"/>
    </source>
</evidence>
<keyword evidence="4 8" id="KW-0863">Zinc-finger</keyword>
<dbReference type="GO" id="GO:0003677">
    <property type="term" value="F:DNA binding"/>
    <property type="evidence" value="ECO:0007669"/>
    <property type="project" value="UniProtKB-KW"/>
</dbReference>
<evidence type="ECO:0000256" key="4">
    <source>
        <dbReference type="ARBA" id="ARBA00022771"/>
    </source>
</evidence>
<dbReference type="InterPro" id="IPR013087">
    <property type="entry name" value="Znf_C2H2_type"/>
</dbReference>